<gene>
    <name evidence="1" type="ORF">CC80DRAFT_431621</name>
</gene>
<evidence type="ECO:0008006" key="3">
    <source>
        <dbReference type="Google" id="ProtNLM"/>
    </source>
</evidence>
<organism evidence="1 2">
    <name type="scientific">Byssothecium circinans</name>
    <dbReference type="NCBI Taxonomy" id="147558"/>
    <lineage>
        <taxon>Eukaryota</taxon>
        <taxon>Fungi</taxon>
        <taxon>Dikarya</taxon>
        <taxon>Ascomycota</taxon>
        <taxon>Pezizomycotina</taxon>
        <taxon>Dothideomycetes</taxon>
        <taxon>Pleosporomycetidae</taxon>
        <taxon>Pleosporales</taxon>
        <taxon>Massarineae</taxon>
        <taxon>Massarinaceae</taxon>
        <taxon>Byssothecium</taxon>
    </lineage>
</organism>
<dbReference type="EMBL" id="ML977059">
    <property type="protein sequence ID" value="KAF1948427.1"/>
    <property type="molecule type" value="Genomic_DNA"/>
</dbReference>
<dbReference type="AlphaFoldDB" id="A0A6A5THN5"/>
<reference evidence="1" key="1">
    <citation type="journal article" date="2020" name="Stud. Mycol.">
        <title>101 Dothideomycetes genomes: a test case for predicting lifestyles and emergence of pathogens.</title>
        <authorList>
            <person name="Haridas S."/>
            <person name="Albert R."/>
            <person name="Binder M."/>
            <person name="Bloem J."/>
            <person name="Labutti K."/>
            <person name="Salamov A."/>
            <person name="Andreopoulos B."/>
            <person name="Baker S."/>
            <person name="Barry K."/>
            <person name="Bills G."/>
            <person name="Bluhm B."/>
            <person name="Cannon C."/>
            <person name="Castanera R."/>
            <person name="Culley D."/>
            <person name="Daum C."/>
            <person name="Ezra D."/>
            <person name="Gonzalez J."/>
            <person name="Henrissat B."/>
            <person name="Kuo A."/>
            <person name="Liang C."/>
            <person name="Lipzen A."/>
            <person name="Lutzoni F."/>
            <person name="Magnuson J."/>
            <person name="Mondo S."/>
            <person name="Nolan M."/>
            <person name="Ohm R."/>
            <person name="Pangilinan J."/>
            <person name="Park H.-J."/>
            <person name="Ramirez L."/>
            <person name="Alfaro M."/>
            <person name="Sun H."/>
            <person name="Tritt A."/>
            <person name="Yoshinaga Y."/>
            <person name="Zwiers L.-H."/>
            <person name="Turgeon B."/>
            <person name="Goodwin S."/>
            <person name="Spatafora J."/>
            <person name="Crous P."/>
            <person name="Grigoriev I."/>
        </authorList>
    </citation>
    <scope>NUCLEOTIDE SEQUENCE</scope>
    <source>
        <strain evidence="1">CBS 675.92</strain>
    </source>
</reference>
<dbReference type="PANTHER" id="PTHR42354">
    <property type="entry name" value="C2H2-TYPE DOMAIN-CONTAINING PROTEIN"/>
    <property type="match status" value="1"/>
</dbReference>
<dbReference type="OrthoDB" id="3724701at2759"/>
<name>A0A6A5THN5_9PLEO</name>
<accession>A0A6A5THN5</accession>
<keyword evidence="2" id="KW-1185">Reference proteome</keyword>
<evidence type="ECO:0000313" key="2">
    <source>
        <dbReference type="Proteomes" id="UP000800035"/>
    </source>
</evidence>
<proteinExistence type="predicted"/>
<evidence type="ECO:0000313" key="1">
    <source>
        <dbReference type="EMBL" id="KAF1948427.1"/>
    </source>
</evidence>
<dbReference type="Proteomes" id="UP000800035">
    <property type="component" value="Unassembled WGS sequence"/>
</dbReference>
<protein>
    <recommendedName>
        <fullName evidence="3">C2H2-type domain-containing protein</fullName>
    </recommendedName>
</protein>
<dbReference type="PANTHER" id="PTHR42354:SF1">
    <property type="entry name" value="C2H2-TYPE DOMAIN-CONTAINING PROTEIN"/>
    <property type="match status" value="1"/>
</dbReference>
<sequence length="375" mass="42751">MSVIFSGVWEDSHYTSFLLWDIDREFRNAHEAYEQWMSKSRRRRSTWQCIASTNKEDPLEKALSLGRHVDKALQEGKEAFGSRFERGDSPCHTVLSAQLLRLQHEVNVPLQDCMESRISVSHISLPYDDILRAARGIRRACLDALRDQTSRLQSSRDSLCLPPPRFSVKFCPYAVQLQTDQRQGHRSTINARKVRPRDPHDEREFCPGCNVQIAVSAHSGLPSYRRLLFASHTSQPPSTANMENRATFACSSCYKTFDESYAFLDHIFQKEIGSEQSCLRRWGPSARLSLKSDELGENEPALLENCLKNCLQRELMRSRAMRKSVELLKEAPFPRLSNKDTAANTEIGVMKELGTPVRACQSSRPSQSLRPSMPC</sequence>